<gene>
    <name evidence="2" type="ordered locus">Thivi_2800</name>
</gene>
<proteinExistence type="predicted"/>
<keyword evidence="3" id="KW-1185">Reference proteome</keyword>
<dbReference type="InterPro" id="IPR000253">
    <property type="entry name" value="FHA_dom"/>
</dbReference>
<dbReference type="RefSeq" id="WP_014779152.1">
    <property type="nucleotide sequence ID" value="NC_018012.1"/>
</dbReference>
<name>I3YCK0_THIV6</name>
<dbReference type="PANTHER" id="PTHR46210">
    <property type="entry name" value="FHA DOMAIN-CONTAINING PROTEIN"/>
    <property type="match status" value="1"/>
</dbReference>
<dbReference type="Proteomes" id="UP000006062">
    <property type="component" value="Chromosome"/>
</dbReference>
<dbReference type="EMBL" id="CP003154">
    <property type="protein sequence ID" value="AFL74718.1"/>
    <property type="molecule type" value="Genomic_DNA"/>
</dbReference>
<dbReference type="SUPFAM" id="SSF49879">
    <property type="entry name" value="SMAD/FHA domain"/>
    <property type="match status" value="2"/>
</dbReference>
<accession>I3YCK0</accession>
<organism evidence="2 3">
    <name type="scientific">Thiocystis violascens (strain ATCC 17096 / DSM 198 / 6111)</name>
    <name type="common">Chromatium violascens</name>
    <dbReference type="NCBI Taxonomy" id="765911"/>
    <lineage>
        <taxon>Bacteria</taxon>
        <taxon>Pseudomonadati</taxon>
        <taxon>Pseudomonadota</taxon>
        <taxon>Gammaproteobacteria</taxon>
        <taxon>Chromatiales</taxon>
        <taxon>Chromatiaceae</taxon>
        <taxon>Thiocystis</taxon>
    </lineage>
</organism>
<evidence type="ECO:0000259" key="1">
    <source>
        <dbReference type="PROSITE" id="PS50006"/>
    </source>
</evidence>
<dbReference type="Pfam" id="PF00498">
    <property type="entry name" value="FHA"/>
    <property type="match status" value="1"/>
</dbReference>
<dbReference type="KEGG" id="tvi:Thivi_2800"/>
<dbReference type="PROSITE" id="PS50006">
    <property type="entry name" value="FHA_DOMAIN"/>
    <property type="match status" value="1"/>
</dbReference>
<dbReference type="CDD" id="cd00060">
    <property type="entry name" value="FHA"/>
    <property type="match status" value="2"/>
</dbReference>
<dbReference type="HOGENOM" id="CLU_102503_0_0_6"/>
<evidence type="ECO:0000313" key="3">
    <source>
        <dbReference type="Proteomes" id="UP000006062"/>
    </source>
</evidence>
<dbReference type="PANTHER" id="PTHR46210:SF1">
    <property type="entry name" value="FHA DOMAIN-CONTAINING PROTEIN"/>
    <property type="match status" value="1"/>
</dbReference>
<reference evidence="2 3" key="1">
    <citation type="submission" date="2012-06" db="EMBL/GenBank/DDBJ databases">
        <title>Complete sequence of Thiocystis violascens DSM 198.</title>
        <authorList>
            <consortium name="US DOE Joint Genome Institute"/>
            <person name="Lucas S."/>
            <person name="Han J."/>
            <person name="Lapidus A."/>
            <person name="Cheng J.-F."/>
            <person name="Goodwin L."/>
            <person name="Pitluck S."/>
            <person name="Peters L."/>
            <person name="Ovchinnikova G."/>
            <person name="Teshima H."/>
            <person name="Detter J.C."/>
            <person name="Han C."/>
            <person name="Tapia R."/>
            <person name="Land M."/>
            <person name="Hauser L."/>
            <person name="Kyrpides N."/>
            <person name="Ivanova N."/>
            <person name="Pagani I."/>
            <person name="Vogl K."/>
            <person name="Liu Z."/>
            <person name="Frigaard N.-U."/>
            <person name="Bryant D."/>
            <person name="Woyke T."/>
        </authorList>
    </citation>
    <scope>NUCLEOTIDE SEQUENCE [LARGE SCALE GENOMIC DNA]</scope>
    <source>
        <strain evidence="3">ATCC 17096 / DSM 198 / 6111</strain>
    </source>
</reference>
<dbReference type="STRING" id="765911.Thivi_2800"/>
<dbReference type="InterPro" id="IPR008984">
    <property type="entry name" value="SMAD_FHA_dom_sf"/>
</dbReference>
<feature type="domain" description="FHA" evidence="1">
    <location>
        <begin position="23"/>
        <end position="72"/>
    </location>
</feature>
<evidence type="ECO:0000313" key="2">
    <source>
        <dbReference type="EMBL" id="AFL74718.1"/>
    </source>
</evidence>
<dbReference type="Gene3D" id="2.60.200.20">
    <property type="match status" value="2"/>
</dbReference>
<dbReference type="eggNOG" id="COG1716">
    <property type="taxonomic scope" value="Bacteria"/>
</dbReference>
<sequence length="233" mass="26436">MPFLRLYSGTHLQKQWPLLTDRLTIGRASDNDIVLQNPSISKYHAVIEKEGNAFVLVDNRSANGVFIKGQRIERQTLAFWDEIQIHPYKLVYMALAKLPGEEEGLEAHEAGKIQKDATMMVNKDEIVRLLDQMKQQKSNVVYLIREGAADRLVLDTSTFTLGRARDSDIRCGGWFSPALAAKIERRLDGHYLVPAKRGRVMVNGLAIHDAVRLAENDRLNVQGVALRYYIRPL</sequence>
<dbReference type="OrthoDB" id="151099at2"/>
<dbReference type="SMART" id="SM00240">
    <property type="entry name" value="FHA"/>
    <property type="match status" value="1"/>
</dbReference>
<protein>
    <submittedName>
        <fullName evidence="2">FHA domain-containing protein</fullName>
    </submittedName>
</protein>
<dbReference type="AlphaFoldDB" id="I3YCK0"/>